<sequence>GEGRYEDKGIIHTPKGKLTARTLYDKKEPSWKIERFIKNFQNDWPLYEKFILREANEYDWPAVQEALDKVGDDYLLEVLTGFTFIDFIGWEREGGLEQTILDIVDYEHYLLKLQKRYIHWITEFTQAIFSKTTAESVNIPCIWSTLSLVSPRMWRKWDKPVIEAVVNAAHQMGGLVHLHFHGNCMEVVEDFAQLGIDCVCPFERPPGGDVTNLRKVKKKLAGRVTFSGNVHTVETLIRGTPGDVEKETMEILEAWEGQPRLILGTGDQVGKETPEDNIYAMIETAKKFGKY</sequence>
<dbReference type="GO" id="GO:0004853">
    <property type="term" value="F:uroporphyrinogen decarboxylase activity"/>
    <property type="evidence" value="ECO:0007669"/>
    <property type="project" value="InterPro"/>
</dbReference>
<evidence type="ECO:0000313" key="3">
    <source>
        <dbReference type="Proteomes" id="UP000316360"/>
    </source>
</evidence>
<dbReference type="GO" id="GO:0006779">
    <property type="term" value="P:porphyrin-containing compound biosynthetic process"/>
    <property type="evidence" value="ECO:0007669"/>
    <property type="project" value="InterPro"/>
</dbReference>
<evidence type="ECO:0000259" key="1">
    <source>
        <dbReference type="Pfam" id="PF01208"/>
    </source>
</evidence>
<dbReference type="AlphaFoldDB" id="A0A523RNE4"/>
<reference evidence="2 3" key="1">
    <citation type="submission" date="2019-03" db="EMBL/GenBank/DDBJ databases">
        <title>Metabolic potential of uncultured bacteria and archaea associated with petroleum seepage in deep-sea sediments.</title>
        <authorList>
            <person name="Dong X."/>
            <person name="Hubert C."/>
        </authorList>
    </citation>
    <scope>NUCLEOTIDE SEQUENCE [LARGE SCALE GENOMIC DNA]</scope>
    <source>
        <strain evidence="2">E44_bin7</strain>
    </source>
</reference>
<accession>A0A523RNE4</accession>
<proteinExistence type="predicted"/>
<feature type="domain" description="Uroporphyrinogen decarboxylase (URO-D)" evidence="1">
    <location>
        <begin position="96"/>
        <end position="287"/>
    </location>
</feature>
<protein>
    <recommendedName>
        <fullName evidence="1">Uroporphyrinogen decarboxylase (URO-D) domain-containing protein</fullName>
    </recommendedName>
</protein>
<dbReference type="InterPro" id="IPR052024">
    <property type="entry name" value="Methanogen_methyltrans"/>
</dbReference>
<dbReference type="PANTHER" id="PTHR47099:SF1">
    <property type="entry name" value="METHYLCOBAMIDE:COM METHYLTRANSFERASE MTBA"/>
    <property type="match status" value="1"/>
</dbReference>
<dbReference type="InterPro" id="IPR038071">
    <property type="entry name" value="UROD/MetE-like_sf"/>
</dbReference>
<organism evidence="2 3">
    <name type="scientific">Aerophobetes bacterium</name>
    <dbReference type="NCBI Taxonomy" id="2030807"/>
    <lineage>
        <taxon>Bacteria</taxon>
        <taxon>Candidatus Aerophobota</taxon>
    </lineage>
</organism>
<dbReference type="Gene3D" id="3.20.20.210">
    <property type="match status" value="1"/>
</dbReference>
<dbReference type="InterPro" id="IPR000257">
    <property type="entry name" value="Uroporphyrinogen_deCOase"/>
</dbReference>
<gene>
    <name evidence="2" type="ORF">E3J84_07610</name>
</gene>
<dbReference type="Proteomes" id="UP000316360">
    <property type="component" value="Unassembled WGS sequence"/>
</dbReference>
<dbReference type="SUPFAM" id="SSF51726">
    <property type="entry name" value="UROD/MetE-like"/>
    <property type="match status" value="1"/>
</dbReference>
<dbReference type="Pfam" id="PF01208">
    <property type="entry name" value="URO-D"/>
    <property type="match status" value="1"/>
</dbReference>
<dbReference type="PANTHER" id="PTHR47099">
    <property type="entry name" value="METHYLCOBAMIDE:COM METHYLTRANSFERASE MTBA"/>
    <property type="match status" value="1"/>
</dbReference>
<comment type="caution">
    <text evidence="2">The sequence shown here is derived from an EMBL/GenBank/DDBJ whole genome shotgun (WGS) entry which is preliminary data.</text>
</comment>
<feature type="non-terminal residue" evidence="2">
    <location>
        <position position="1"/>
    </location>
</feature>
<dbReference type="EMBL" id="SOKJ01000432">
    <property type="protein sequence ID" value="TET07283.1"/>
    <property type="molecule type" value="Genomic_DNA"/>
</dbReference>
<name>A0A523RNE4_UNCAE</name>
<evidence type="ECO:0000313" key="2">
    <source>
        <dbReference type="EMBL" id="TET07283.1"/>
    </source>
</evidence>